<dbReference type="AlphaFoldDB" id="A0A268HB38"/>
<dbReference type="Gene3D" id="3.40.50.720">
    <property type="entry name" value="NAD(P)-binding Rossmann-like Domain"/>
    <property type="match status" value="1"/>
</dbReference>
<dbReference type="SUPFAM" id="SSF51735">
    <property type="entry name" value="NAD(P)-binding Rossmann-fold domains"/>
    <property type="match status" value="1"/>
</dbReference>
<dbReference type="Pfam" id="PF03807">
    <property type="entry name" value="F420_oxidored"/>
    <property type="match status" value="1"/>
</dbReference>
<evidence type="ECO:0000313" key="4">
    <source>
        <dbReference type="Proteomes" id="UP000216475"/>
    </source>
</evidence>
<keyword evidence="1" id="KW-0560">Oxidoreductase</keyword>
<dbReference type="Proteomes" id="UP000216475">
    <property type="component" value="Unassembled WGS sequence"/>
</dbReference>
<dbReference type="InterPro" id="IPR036291">
    <property type="entry name" value="NAD(P)-bd_dom_sf"/>
</dbReference>
<feature type="domain" description="Pyrroline-5-carboxylate reductase catalytic N-terminal" evidence="2">
    <location>
        <begin position="2"/>
        <end position="90"/>
    </location>
</feature>
<evidence type="ECO:0000313" key="3">
    <source>
        <dbReference type="EMBL" id="PAE07092.1"/>
    </source>
</evidence>
<accession>A0A268HB38</accession>
<comment type="caution">
    <text evidence="3">The sequence shown here is derived from an EMBL/GenBank/DDBJ whole genome shotgun (WGS) entry which is preliminary data.</text>
</comment>
<name>A0A268HB38_9BACI</name>
<dbReference type="PANTHER" id="PTHR14239">
    <property type="entry name" value="DUDULIN-RELATED"/>
    <property type="match status" value="1"/>
</dbReference>
<gene>
    <name evidence="3" type="ORF">CHI12_13015</name>
</gene>
<sequence length="244" mass="26691">MKFGIIGAGSIGSIISKKLVENGHDVKIADARGMEHLEGKDLAGKPVRAEDAITNIEVLILSLPLRALSSVRDIIEKVGEEVIVVDTSNYYPGRDDKIEEIEDGMVESIWVSNQLGRPFIKAFNNLLAYTLENEGTSDGASGRIAMAVAGDNIEQKQIIMDVVNQIGFDAVDGGSLSDSWRQQPGTPAYCTELTKDELTKALEKANKEKAPLLRDKVMEMLSVSNPKLLSNKDIVNMNREIYNS</sequence>
<protein>
    <submittedName>
        <fullName evidence="3">3-hydroxyisobutyrate dehydrogenase</fullName>
    </submittedName>
</protein>
<organism evidence="3 4">
    <name type="scientific">Terribacillus saccharophilus</name>
    <dbReference type="NCBI Taxonomy" id="361277"/>
    <lineage>
        <taxon>Bacteria</taxon>
        <taxon>Bacillati</taxon>
        <taxon>Bacillota</taxon>
        <taxon>Bacilli</taxon>
        <taxon>Bacillales</taxon>
        <taxon>Bacillaceae</taxon>
        <taxon>Terribacillus</taxon>
    </lineage>
</organism>
<dbReference type="GO" id="GO:0016491">
    <property type="term" value="F:oxidoreductase activity"/>
    <property type="evidence" value="ECO:0007669"/>
    <property type="project" value="UniProtKB-KW"/>
</dbReference>
<dbReference type="InterPro" id="IPR051267">
    <property type="entry name" value="STEAP_metalloreductase"/>
</dbReference>
<evidence type="ECO:0000256" key="1">
    <source>
        <dbReference type="ARBA" id="ARBA00023002"/>
    </source>
</evidence>
<dbReference type="RefSeq" id="WP_095271443.1">
    <property type="nucleotide sequence ID" value="NZ_NPBH01000058.1"/>
</dbReference>
<proteinExistence type="predicted"/>
<dbReference type="InterPro" id="IPR028939">
    <property type="entry name" value="P5C_Rdtase_cat_N"/>
</dbReference>
<reference evidence="3 4" key="1">
    <citation type="submission" date="2017-07" db="EMBL/GenBank/DDBJ databases">
        <title>Isolation and whole genome analysis of endospore-forming bacteria from heroin.</title>
        <authorList>
            <person name="Kalinowski J."/>
            <person name="Ahrens B."/>
            <person name="Al-Dilaimi A."/>
            <person name="Winkler A."/>
            <person name="Wibberg D."/>
            <person name="Schleenbecker U."/>
            <person name="Ruckert C."/>
            <person name="Wolfel R."/>
            <person name="Grass G."/>
        </authorList>
    </citation>
    <scope>NUCLEOTIDE SEQUENCE [LARGE SCALE GENOMIC DNA]</scope>
    <source>
        <strain evidence="3 4">7509</strain>
    </source>
</reference>
<dbReference type="EMBL" id="NPBH01000058">
    <property type="protein sequence ID" value="PAE07092.1"/>
    <property type="molecule type" value="Genomic_DNA"/>
</dbReference>
<evidence type="ECO:0000259" key="2">
    <source>
        <dbReference type="Pfam" id="PF03807"/>
    </source>
</evidence>